<dbReference type="GO" id="GO:0004930">
    <property type="term" value="F:G protein-coupled receptor activity"/>
    <property type="evidence" value="ECO:0007669"/>
    <property type="project" value="UniProtKB-KW"/>
</dbReference>
<gene>
    <name evidence="12" type="ORF">OS493_033795</name>
</gene>
<reference evidence="12" key="1">
    <citation type="submission" date="2023-01" db="EMBL/GenBank/DDBJ databases">
        <title>Genome assembly of the deep-sea coral Lophelia pertusa.</title>
        <authorList>
            <person name="Herrera S."/>
            <person name="Cordes E."/>
        </authorList>
    </citation>
    <scope>NUCLEOTIDE SEQUENCE</scope>
    <source>
        <strain evidence="12">USNM1676648</strain>
        <tissue evidence="12">Polyp</tissue>
    </source>
</reference>
<dbReference type="Pfam" id="PF00001">
    <property type="entry name" value="7tm_1"/>
    <property type="match status" value="1"/>
</dbReference>
<feature type="transmembrane region" description="Helical" evidence="10">
    <location>
        <begin position="197"/>
        <end position="219"/>
    </location>
</feature>
<keyword evidence="6 10" id="KW-0472">Membrane</keyword>
<evidence type="ECO:0000313" key="13">
    <source>
        <dbReference type="Proteomes" id="UP001163046"/>
    </source>
</evidence>
<evidence type="ECO:0000256" key="5">
    <source>
        <dbReference type="ARBA" id="ARBA00023040"/>
    </source>
</evidence>
<dbReference type="PANTHER" id="PTHR24246">
    <property type="entry name" value="OLFACTORY RECEPTOR AND ADENOSINE RECEPTOR"/>
    <property type="match status" value="1"/>
</dbReference>
<keyword evidence="13" id="KW-1185">Reference proteome</keyword>
<dbReference type="PRINTS" id="PR00237">
    <property type="entry name" value="GPCRRHODOPSN"/>
</dbReference>
<feature type="transmembrane region" description="Helical" evidence="10">
    <location>
        <begin position="37"/>
        <end position="56"/>
    </location>
</feature>
<keyword evidence="9" id="KW-0807">Transducer</keyword>
<keyword evidence="2" id="KW-1003">Cell membrane</keyword>
<evidence type="ECO:0000256" key="10">
    <source>
        <dbReference type="SAM" id="Phobius"/>
    </source>
</evidence>
<dbReference type="InterPro" id="IPR017452">
    <property type="entry name" value="GPCR_Rhodpsn_7TM"/>
</dbReference>
<dbReference type="Proteomes" id="UP001163046">
    <property type="component" value="Unassembled WGS sequence"/>
</dbReference>
<keyword evidence="5" id="KW-0297">G-protein coupled receptor</keyword>
<dbReference type="Gene3D" id="1.20.1070.10">
    <property type="entry name" value="Rhodopsin 7-helix transmembrane proteins"/>
    <property type="match status" value="1"/>
</dbReference>
<evidence type="ECO:0000256" key="3">
    <source>
        <dbReference type="ARBA" id="ARBA00022692"/>
    </source>
</evidence>
<comment type="caution">
    <text evidence="12">The sequence shown here is derived from an EMBL/GenBank/DDBJ whole genome shotgun (WGS) entry which is preliminary data.</text>
</comment>
<dbReference type="AlphaFoldDB" id="A0A9X0CNT3"/>
<feature type="domain" description="G-protein coupled receptors family 1 profile" evidence="11">
    <location>
        <begin position="1"/>
        <end position="217"/>
    </location>
</feature>
<accession>A0A9X0CNT3</accession>
<dbReference type="EMBL" id="MU826871">
    <property type="protein sequence ID" value="KAJ7370170.1"/>
    <property type="molecule type" value="Genomic_DNA"/>
</dbReference>
<proteinExistence type="predicted"/>
<keyword evidence="7" id="KW-0675">Receptor</keyword>
<dbReference type="OrthoDB" id="5989996at2759"/>
<dbReference type="PANTHER" id="PTHR24246:SF27">
    <property type="entry name" value="ADENOSINE RECEPTOR, ISOFORM A"/>
    <property type="match status" value="1"/>
</dbReference>
<protein>
    <recommendedName>
        <fullName evidence="11">G-protein coupled receptors family 1 profile domain-containing protein</fullName>
    </recommendedName>
</protein>
<dbReference type="CDD" id="cd00637">
    <property type="entry name" value="7tm_classA_rhodopsin-like"/>
    <property type="match status" value="1"/>
</dbReference>
<dbReference type="GO" id="GO:0005886">
    <property type="term" value="C:plasma membrane"/>
    <property type="evidence" value="ECO:0007669"/>
    <property type="project" value="UniProtKB-SubCell"/>
</dbReference>
<feature type="transmembrane region" description="Helical" evidence="10">
    <location>
        <begin position="77"/>
        <end position="101"/>
    </location>
</feature>
<keyword evidence="8" id="KW-0325">Glycoprotein</keyword>
<comment type="subcellular location">
    <subcellularLocation>
        <location evidence="1">Cell membrane</location>
        <topology evidence="1">Multi-pass membrane protein</topology>
    </subcellularLocation>
</comment>
<evidence type="ECO:0000256" key="7">
    <source>
        <dbReference type="ARBA" id="ARBA00023170"/>
    </source>
</evidence>
<feature type="transmembrane region" description="Helical" evidence="10">
    <location>
        <begin position="162"/>
        <end position="185"/>
    </location>
</feature>
<dbReference type="PROSITE" id="PS50262">
    <property type="entry name" value="G_PROTEIN_RECEP_F1_2"/>
    <property type="match status" value="1"/>
</dbReference>
<evidence type="ECO:0000256" key="1">
    <source>
        <dbReference type="ARBA" id="ARBA00004651"/>
    </source>
</evidence>
<evidence type="ECO:0000256" key="9">
    <source>
        <dbReference type="ARBA" id="ARBA00023224"/>
    </source>
</evidence>
<organism evidence="12 13">
    <name type="scientific">Desmophyllum pertusum</name>
    <dbReference type="NCBI Taxonomy" id="174260"/>
    <lineage>
        <taxon>Eukaryota</taxon>
        <taxon>Metazoa</taxon>
        <taxon>Cnidaria</taxon>
        <taxon>Anthozoa</taxon>
        <taxon>Hexacorallia</taxon>
        <taxon>Scleractinia</taxon>
        <taxon>Caryophylliina</taxon>
        <taxon>Caryophylliidae</taxon>
        <taxon>Desmophyllum</taxon>
    </lineage>
</organism>
<feature type="transmembrane region" description="Helical" evidence="10">
    <location>
        <begin position="107"/>
        <end position="131"/>
    </location>
</feature>
<keyword evidence="3 10" id="KW-0812">Transmembrane</keyword>
<name>A0A9X0CNT3_9CNID</name>
<evidence type="ECO:0000256" key="4">
    <source>
        <dbReference type="ARBA" id="ARBA00022989"/>
    </source>
</evidence>
<evidence type="ECO:0000256" key="2">
    <source>
        <dbReference type="ARBA" id="ARBA00022475"/>
    </source>
</evidence>
<evidence type="ECO:0000256" key="8">
    <source>
        <dbReference type="ARBA" id="ARBA00023180"/>
    </source>
</evidence>
<keyword evidence="4 10" id="KW-1133">Transmembrane helix</keyword>
<evidence type="ECO:0000259" key="11">
    <source>
        <dbReference type="PROSITE" id="PS50262"/>
    </source>
</evidence>
<sequence>MFCSNLAVADLFVGAVGLTFTTTRTIPNQEWTFHGDVSSVIAVLFSSVSVFSLLVISLERACAVVWPFRHRVASTRVYVMSIITVWFAGLCIATLNWLTLYDIISELNAFLCTTTTLFITLCMVLATYMMIRTRLRSTALVCAVETHNRKLIEQNIKLSKTLFIVIGLSFGFWLPAITTYSILAICNDCFTGIAYDIMMSIATVLHYANSLVNPIVYSYRMPMVKAAMKKLLRKKQNNLELTSVELR</sequence>
<dbReference type="InterPro" id="IPR000276">
    <property type="entry name" value="GPCR_Rhodpsn"/>
</dbReference>
<evidence type="ECO:0000256" key="6">
    <source>
        <dbReference type="ARBA" id="ARBA00023136"/>
    </source>
</evidence>
<evidence type="ECO:0000313" key="12">
    <source>
        <dbReference type="EMBL" id="KAJ7370170.1"/>
    </source>
</evidence>
<dbReference type="SUPFAM" id="SSF81321">
    <property type="entry name" value="Family A G protein-coupled receptor-like"/>
    <property type="match status" value="1"/>
</dbReference>